<comment type="caution">
    <text evidence="2">The sequence shown here is derived from an EMBL/GenBank/DDBJ whole genome shotgun (WGS) entry which is preliminary data.</text>
</comment>
<dbReference type="Gene3D" id="1.10.575.10">
    <property type="entry name" value="P1 Nuclease"/>
    <property type="match status" value="1"/>
</dbReference>
<sequence length="889" mass="100304">MKKLSVCLTFILMIFCTEIYAWDDGVTHPLITELAVENSGLDSYLKDVLNFDSGIKTEIEGVDEESKNAKKSILKWMRYGAEMEDEPMCRSSNHFHNPLKDDWGESGLTDTIFFVNLWCAKEQEYSSGNIRSNISWATGFTDPDTPDDETRERNQWDWESAKEYYYAYLIGNDQSPNQYLVSCFRALGQVLHMLQDVAVPAHVRNDFSKGHAETIPADIPKDKITDHWGNRFEAYVKKYSKRDNTEWFHAGSGISLTEISLTNFWDTQEYEATADSIESNQNQIGLAEYTNFNFISEGAMLAEQHEGEEEGEHYFPFPNKDRLDNDLTDYDSRPPVVNGQFSDKPIFTYSIGTTTSHGEKITNLIKPSYLTRCIKTYKDISEGREGYELYIKSFRLDRDCFKDQAKLLIPRAVGYSAGLLDYFFRGKLDITVNNDATLIDPIRQCVDHLELTITNTTPDEDMTEGRLVLVVKYRMAEDEPYQYITGNISENFSLTAEQTSDTISFEFDPYDFEQGIPLDAQEASIYIVYRGQLGTEEDGIAVGMSQELILPTQTPDISISLPDKGVYAISDNLVPDLANQATRQGFDKISLRIENTSSADILPDDNILNIIIRYRMPITAASELTDPFVSPSEDEPLVSAENFGIGASWGIGIIPAYGSLDFSGDKALDLSDNNIPIWATNLCLYVTWRSGDNTYWSARDISEATPVVVWNMSDRVCINGAYVTSGTEAAKNAVKNGDGILLADVFPDKMKEISIRFSPGDAPADADYSCGATCNSYYRAEPLGPGEYLRLFILTDDFDEITAPGSLAYNFSIDYLLEKTDDDDTFHGDTGTVRQSLNMSDLNVVRMQRGSPYYVNSWTSFSNTRGIIWHMLYRQYVKHGGTECLPENY</sequence>
<accession>A0A401FZB0</accession>
<dbReference type="EMBL" id="BEXT01000001">
    <property type="protein sequence ID" value="GBC62273.1"/>
    <property type="molecule type" value="Genomic_DNA"/>
</dbReference>
<reference evidence="3" key="1">
    <citation type="submission" date="2017-11" db="EMBL/GenBank/DDBJ databases">
        <authorList>
            <person name="Watanabe M."/>
            <person name="Kojima H."/>
        </authorList>
    </citation>
    <scope>NUCLEOTIDE SEQUENCE [LARGE SCALE GENOMIC DNA]</scope>
    <source>
        <strain evidence="3">Tokyo 01</strain>
    </source>
</reference>
<dbReference type="AlphaFoldDB" id="A0A401FZB0"/>
<organism evidence="2 3">
    <name type="scientific">Desulfonema ishimotonii</name>
    <dbReference type="NCBI Taxonomy" id="45657"/>
    <lineage>
        <taxon>Bacteria</taxon>
        <taxon>Pseudomonadati</taxon>
        <taxon>Thermodesulfobacteriota</taxon>
        <taxon>Desulfobacteria</taxon>
        <taxon>Desulfobacterales</taxon>
        <taxon>Desulfococcaceae</taxon>
        <taxon>Desulfonema</taxon>
    </lineage>
</organism>
<feature type="signal peptide" evidence="1">
    <location>
        <begin position="1"/>
        <end position="21"/>
    </location>
</feature>
<keyword evidence="1" id="KW-0732">Signal</keyword>
<evidence type="ECO:0000256" key="1">
    <source>
        <dbReference type="SAM" id="SignalP"/>
    </source>
</evidence>
<feature type="chain" id="PRO_5019276257" evidence="1">
    <location>
        <begin position="22"/>
        <end position="889"/>
    </location>
</feature>
<dbReference type="InterPro" id="IPR008947">
    <property type="entry name" value="PLipase_C/P1_nuclease_dom_sf"/>
</dbReference>
<name>A0A401FZB0_9BACT</name>
<dbReference type="Proteomes" id="UP000288096">
    <property type="component" value="Unassembled WGS sequence"/>
</dbReference>
<evidence type="ECO:0000313" key="2">
    <source>
        <dbReference type="EMBL" id="GBC62273.1"/>
    </source>
</evidence>
<protein>
    <submittedName>
        <fullName evidence="2">Uncharacterized protein</fullName>
    </submittedName>
</protein>
<dbReference type="SUPFAM" id="SSF48537">
    <property type="entry name" value="Phospholipase C/P1 nuclease"/>
    <property type="match status" value="1"/>
</dbReference>
<gene>
    <name evidence="2" type="ORF">DENIS_3242</name>
</gene>
<keyword evidence="3" id="KW-1185">Reference proteome</keyword>
<evidence type="ECO:0000313" key="3">
    <source>
        <dbReference type="Proteomes" id="UP000288096"/>
    </source>
</evidence>
<reference evidence="3" key="2">
    <citation type="submission" date="2019-01" db="EMBL/GenBank/DDBJ databases">
        <title>Genome sequence of Desulfonema ishimotonii strain Tokyo 01.</title>
        <authorList>
            <person name="Fukui M."/>
        </authorList>
    </citation>
    <scope>NUCLEOTIDE SEQUENCE [LARGE SCALE GENOMIC DNA]</scope>
    <source>
        <strain evidence="3">Tokyo 01</strain>
    </source>
</reference>
<dbReference type="GO" id="GO:0016788">
    <property type="term" value="F:hydrolase activity, acting on ester bonds"/>
    <property type="evidence" value="ECO:0007669"/>
    <property type="project" value="InterPro"/>
</dbReference>
<proteinExistence type="predicted"/>